<accession>A0A4Q2DGE8</accession>
<reference evidence="2 3" key="1">
    <citation type="submission" date="2019-01" db="EMBL/GenBank/DDBJ databases">
        <title>Draft genome sequence of Psathyrella aberdarensis IHI B618.</title>
        <authorList>
            <person name="Buettner E."/>
            <person name="Kellner H."/>
        </authorList>
    </citation>
    <scope>NUCLEOTIDE SEQUENCE [LARGE SCALE GENOMIC DNA]</scope>
    <source>
        <strain evidence="2 3">IHI B618</strain>
    </source>
</reference>
<dbReference type="AlphaFoldDB" id="A0A4Q2DGE8"/>
<dbReference type="Gene3D" id="3.80.10.10">
    <property type="entry name" value="Ribonuclease Inhibitor"/>
    <property type="match status" value="1"/>
</dbReference>
<name>A0A4Q2DGE8_9AGAR</name>
<feature type="compositionally biased region" description="Acidic residues" evidence="1">
    <location>
        <begin position="295"/>
        <end position="314"/>
    </location>
</feature>
<evidence type="ECO:0000313" key="3">
    <source>
        <dbReference type="Proteomes" id="UP000290288"/>
    </source>
</evidence>
<dbReference type="EMBL" id="SDEE01000293">
    <property type="protein sequence ID" value="RXW18066.1"/>
    <property type="molecule type" value="Genomic_DNA"/>
</dbReference>
<evidence type="ECO:0000313" key="2">
    <source>
        <dbReference type="EMBL" id="RXW18066.1"/>
    </source>
</evidence>
<dbReference type="Proteomes" id="UP000290288">
    <property type="component" value="Unassembled WGS sequence"/>
</dbReference>
<evidence type="ECO:0000256" key="1">
    <source>
        <dbReference type="SAM" id="MobiDB-lite"/>
    </source>
</evidence>
<proteinExistence type="predicted"/>
<dbReference type="OrthoDB" id="10347793at2759"/>
<organism evidence="2 3">
    <name type="scientific">Candolleomyces aberdarensis</name>
    <dbReference type="NCBI Taxonomy" id="2316362"/>
    <lineage>
        <taxon>Eukaryota</taxon>
        <taxon>Fungi</taxon>
        <taxon>Dikarya</taxon>
        <taxon>Basidiomycota</taxon>
        <taxon>Agaricomycotina</taxon>
        <taxon>Agaricomycetes</taxon>
        <taxon>Agaricomycetidae</taxon>
        <taxon>Agaricales</taxon>
        <taxon>Agaricineae</taxon>
        <taxon>Psathyrellaceae</taxon>
        <taxon>Candolleomyces</taxon>
    </lineage>
</organism>
<dbReference type="InterPro" id="IPR032675">
    <property type="entry name" value="LRR_dom_sf"/>
</dbReference>
<protein>
    <submittedName>
        <fullName evidence="2">Uncharacterized protein</fullName>
    </submittedName>
</protein>
<feature type="region of interest" description="Disordered" evidence="1">
    <location>
        <begin position="280"/>
        <end position="318"/>
    </location>
</feature>
<keyword evidence="3" id="KW-1185">Reference proteome</keyword>
<sequence>MRGDNGPTLEKYKAEFPDLSNLTLTFERCGPGGIALPSYSFPSLKHIRLSAYGRRSRDYRNDNGPFRLHNMATYLSNLTALSLYHLTWQIEETHVSEILALTRNIRSLTLGIDVDYNALLARLYSSRNSGANALLVPLLEEFTIDCSSLKHQSSKTYHQRLPDPNAITVRIVPVFCFHLSDRFVNMVEARWDRWEIMRVSQLKKVSLFLEDQYKVELARVKRGLKWEVKEGLDLTLRVIEKPQTWTDPFNKNMTHWHDGLVFPENDSKPSSDCSTCLRLAQEAEEEQEGKTQEKETEEDESDSEDEEYYPELGDEYGKGRCWRCESRESSEKEDWF</sequence>
<gene>
    <name evidence="2" type="ORF">EST38_g7784</name>
</gene>
<comment type="caution">
    <text evidence="2">The sequence shown here is derived from an EMBL/GenBank/DDBJ whole genome shotgun (WGS) entry which is preliminary data.</text>
</comment>
<dbReference type="STRING" id="2316362.A0A4Q2DGE8"/>